<reference evidence="1 2" key="1">
    <citation type="submission" date="2023-06" db="EMBL/GenBank/DDBJ databases">
        <authorList>
            <person name="Yushchuk O."/>
            <person name="Binda E."/>
            <person name="Ruckert-Reed C."/>
            <person name="Fedorenko V."/>
            <person name="Kalinowski J."/>
            <person name="Marinelli F."/>
        </authorList>
    </citation>
    <scope>NUCLEOTIDE SEQUENCE [LARGE SCALE GENOMIC DNA]</scope>
    <source>
        <strain evidence="1 2">NRRL 3884</strain>
    </source>
</reference>
<dbReference type="RefSeq" id="WP_284920842.1">
    <property type="nucleotide sequence ID" value="NZ_CP126980.1"/>
</dbReference>
<dbReference type="Proteomes" id="UP001240150">
    <property type="component" value="Chromosome"/>
</dbReference>
<proteinExistence type="predicted"/>
<protein>
    <submittedName>
        <fullName evidence="1">Uncharacterized protein</fullName>
    </submittedName>
</protein>
<organism evidence="1 2">
    <name type="scientific">Actinoplanes oblitus</name>
    <dbReference type="NCBI Taxonomy" id="3040509"/>
    <lineage>
        <taxon>Bacteria</taxon>
        <taxon>Bacillati</taxon>
        <taxon>Actinomycetota</taxon>
        <taxon>Actinomycetes</taxon>
        <taxon>Micromonosporales</taxon>
        <taxon>Micromonosporaceae</taxon>
        <taxon>Actinoplanes</taxon>
    </lineage>
</organism>
<evidence type="ECO:0000313" key="1">
    <source>
        <dbReference type="EMBL" id="WIM99404.1"/>
    </source>
</evidence>
<keyword evidence="2" id="KW-1185">Reference proteome</keyword>
<dbReference type="EMBL" id="CP126980">
    <property type="protein sequence ID" value="WIM99404.1"/>
    <property type="molecule type" value="Genomic_DNA"/>
</dbReference>
<name>A0ABY8WSY9_9ACTN</name>
<gene>
    <name evidence="1" type="ORF">ACTOB_003055</name>
</gene>
<accession>A0ABY8WSY9</accession>
<evidence type="ECO:0000313" key="2">
    <source>
        <dbReference type="Proteomes" id="UP001240150"/>
    </source>
</evidence>
<sequence>MTNTHEATVTVPSDITPAELQGLVDLAVSLRDLPYPDRHDSWKIEELLTNYAKNVL</sequence>